<dbReference type="Proteomes" id="UP000003936">
    <property type="component" value="Chromosome"/>
</dbReference>
<organism evidence="1 2">
    <name type="scientific">secondary endosymbiont of Ctenarytaina eucalypti</name>
    <dbReference type="NCBI Taxonomy" id="1199245"/>
    <lineage>
        <taxon>Bacteria</taxon>
        <taxon>Pseudomonadati</taxon>
        <taxon>Pseudomonadota</taxon>
        <taxon>Gammaproteobacteria</taxon>
        <taxon>Enterobacterales</taxon>
        <taxon>Enterobacteriaceae</taxon>
        <taxon>aphid secondary symbionts</taxon>
    </lineage>
</organism>
<proteinExistence type="predicted"/>
<name>J3VSX7_9ENTR</name>
<dbReference type="KEGG" id="sect:A359_06760"/>
<gene>
    <name evidence="1" type="ORF">A359_06760</name>
</gene>
<keyword evidence="2" id="KW-1185">Reference proteome</keyword>
<evidence type="ECO:0000313" key="2">
    <source>
        <dbReference type="Proteomes" id="UP000003936"/>
    </source>
</evidence>
<dbReference type="AlphaFoldDB" id="J3VSX7"/>
<evidence type="ECO:0000313" key="1">
    <source>
        <dbReference type="EMBL" id="AFP85061.1"/>
    </source>
</evidence>
<protein>
    <submittedName>
        <fullName evidence="1">Uncharacterized protein</fullName>
    </submittedName>
</protein>
<reference evidence="1 2" key="1">
    <citation type="journal article" date="2012" name="Mol. Biol. Evol.">
        <title>Genome reduction and co-evolution between the primary and secondary bacterial symbionts of psyllids.</title>
        <authorList>
            <person name="Sloan D.B."/>
            <person name="Moran N.A."/>
        </authorList>
    </citation>
    <scope>NUCLEOTIDE SEQUENCE [LARGE SCALE GENOMIC DNA]</scope>
    <source>
        <strain evidence="1">Ceuc_S</strain>
    </source>
</reference>
<dbReference type="HOGENOM" id="CLU_2865307_0_0_6"/>
<accession>J3VSX7</accession>
<dbReference type="EMBL" id="CP003546">
    <property type="protein sequence ID" value="AFP85061.1"/>
    <property type="molecule type" value="Genomic_DNA"/>
</dbReference>
<dbReference type="STRING" id="1199245.A359_06760"/>
<sequence>MIIRPCCRSRFKTLCTRSVIIIMKLLPTILQYHLPSGKERHLLLMLSGLFPGSELYPARRFCEN</sequence>